<keyword evidence="2" id="KW-0812">Transmembrane</keyword>
<dbReference type="InterPro" id="IPR018392">
    <property type="entry name" value="LysM"/>
</dbReference>
<dbReference type="PROSITE" id="PS51782">
    <property type="entry name" value="LYSM"/>
    <property type="match status" value="1"/>
</dbReference>
<evidence type="ECO:0000313" key="6">
    <source>
        <dbReference type="Proteomes" id="UP000469440"/>
    </source>
</evidence>
<dbReference type="Gene3D" id="2.20.230.10">
    <property type="entry name" value="Resuscitation-promoting factor rpfb"/>
    <property type="match status" value="1"/>
</dbReference>
<keyword evidence="1" id="KW-0732">Signal</keyword>
<comment type="caution">
    <text evidence="5">The sequence shown here is derived from an EMBL/GenBank/DDBJ whole genome shotgun (WGS) entry which is preliminary data.</text>
</comment>
<dbReference type="Pfam" id="PF01476">
    <property type="entry name" value="LysM"/>
    <property type="match status" value="1"/>
</dbReference>
<dbReference type="Proteomes" id="UP000469440">
    <property type="component" value="Unassembled WGS sequence"/>
</dbReference>
<organism evidence="5 6">
    <name type="scientific">Caproicibacter fermentans</name>
    <dbReference type="NCBI Taxonomy" id="2576756"/>
    <lineage>
        <taxon>Bacteria</taxon>
        <taxon>Bacillati</taxon>
        <taxon>Bacillota</taxon>
        <taxon>Clostridia</taxon>
        <taxon>Eubacteriales</taxon>
        <taxon>Acutalibacteraceae</taxon>
        <taxon>Caproicibacter</taxon>
    </lineage>
</organism>
<dbReference type="Pfam" id="PF01551">
    <property type="entry name" value="Peptidase_M23"/>
    <property type="match status" value="1"/>
</dbReference>
<dbReference type="SMART" id="SM01208">
    <property type="entry name" value="G5"/>
    <property type="match status" value="1"/>
</dbReference>
<evidence type="ECO:0000256" key="1">
    <source>
        <dbReference type="ARBA" id="ARBA00022729"/>
    </source>
</evidence>
<dbReference type="InterPro" id="IPR036779">
    <property type="entry name" value="LysM_dom_sf"/>
</dbReference>
<name>A0A6N8I4T0_9FIRM</name>
<evidence type="ECO:0000259" key="3">
    <source>
        <dbReference type="PROSITE" id="PS51109"/>
    </source>
</evidence>
<dbReference type="InterPro" id="IPR011055">
    <property type="entry name" value="Dup_hybrid_motif"/>
</dbReference>
<dbReference type="Pfam" id="PF07501">
    <property type="entry name" value="G5"/>
    <property type="match status" value="1"/>
</dbReference>
<sequence>MRVQKLAKLPDPGWGAARLKLQDTGTCFCRFLYIVGIQSIRILKHQRRKLSIFFRPFTNVCKRLYFLLLGRRFLWLKTELHSIREGFSIAKKRLSDARREGALAVLKECFHITGISFRLHKKFVFSILNIAVPTVSVLALFFTVQYWNHLSYGLVLENNGKQIAVIQNENTYEQATEMVNQRMVHDTVDSESQLSFKPNFKLSVGNSAFATASFVCNKLIEQSNGIIEEASGLYVDGELIGAVKSSADLRYLIQNLLDAAKGNDQNATAQFTQNVEIENGLYPTISIISTDDMKKILNSTSKAGVTYTVKDGDTVTSIAKANNMTISGLNKINDNQLGDSIHPGDLINLEIAEPKLKVELVKTETYRVSIPFKTITQNDDTKYTDYTKVLTQGADGLQQRVDKVYTVNGVETKRESISSTILSQPVDKVVLTGTKKRPKTGSGVSSGSLMWPVPSLHTITTYFTWRWGSFHTGIDISGSSAYGKTIVAADGGVVTAAGWDGGYGNRVVIRHNGTISTLYGHCSKILVTVGQKVSKGQAIAKVGSTGNSTGPHCHFEVIKNGTKVNPMLYVHN</sequence>
<accession>A0A6N8I4T0</accession>
<dbReference type="SUPFAM" id="SSF51261">
    <property type="entry name" value="Duplicated hybrid motif"/>
    <property type="match status" value="1"/>
</dbReference>
<protein>
    <submittedName>
        <fullName evidence="5">Peptidase family M23</fullName>
    </submittedName>
</protein>
<dbReference type="GO" id="GO:0004222">
    <property type="term" value="F:metalloendopeptidase activity"/>
    <property type="evidence" value="ECO:0007669"/>
    <property type="project" value="TreeGrafter"/>
</dbReference>
<dbReference type="Gene3D" id="3.10.350.10">
    <property type="entry name" value="LysM domain"/>
    <property type="match status" value="1"/>
</dbReference>
<keyword evidence="6" id="KW-1185">Reference proteome</keyword>
<dbReference type="InterPro" id="IPR016047">
    <property type="entry name" value="M23ase_b-sheet_dom"/>
</dbReference>
<dbReference type="InterPro" id="IPR050570">
    <property type="entry name" value="Cell_wall_metabolism_enzyme"/>
</dbReference>
<keyword evidence="2" id="KW-1133">Transmembrane helix</keyword>
<dbReference type="EMBL" id="VWXL01000108">
    <property type="protein sequence ID" value="MVB12969.1"/>
    <property type="molecule type" value="Genomic_DNA"/>
</dbReference>
<proteinExistence type="predicted"/>
<evidence type="ECO:0000256" key="2">
    <source>
        <dbReference type="SAM" id="Phobius"/>
    </source>
</evidence>
<feature type="domain" description="G5" evidence="3">
    <location>
        <begin position="356"/>
        <end position="436"/>
    </location>
</feature>
<dbReference type="PANTHER" id="PTHR21666">
    <property type="entry name" value="PEPTIDASE-RELATED"/>
    <property type="match status" value="1"/>
</dbReference>
<dbReference type="InterPro" id="IPR011098">
    <property type="entry name" value="G5_dom"/>
</dbReference>
<dbReference type="SUPFAM" id="SSF54106">
    <property type="entry name" value="LysM domain"/>
    <property type="match status" value="1"/>
</dbReference>
<reference evidence="5 6" key="1">
    <citation type="submission" date="2019-09" db="EMBL/GenBank/DDBJ databases">
        <title>Genome sequence of Clostridium sp. EA1.</title>
        <authorList>
            <person name="Poehlein A."/>
            <person name="Bengelsdorf F.R."/>
            <person name="Daniel R."/>
        </authorList>
    </citation>
    <scope>NUCLEOTIDE SEQUENCE [LARGE SCALE GENOMIC DNA]</scope>
    <source>
        <strain evidence="5 6">EA1</strain>
    </source>
</reference>
<evidence type="ECO:0000259" key="4">
    <source>
        <dbReference type="PROSITE" id="PS51782"/>
    </source>
</evidence>
<dbReference type="AlphaFoldDB" id="A0A6N8I4T0"/>
<dbReference type="PROSITE" id="PS51109">
    <property type="entry name" value="G5"/>
    <property type="match status" value="1"/>
</dbReference>
<feature type="domain" description="LysM" evidence="4">
    <location>
        <begin position="305"/>
        <end position="349"/>
    </location>
</feature>
<feature type="transmembrane region" description="Helical" evidence="2">
    <location>
        <begin position="123"/>
        <end position="147"/>
    </location>
</feature>
<gene>
    <name evidence="5" type="ORF">CAFE_37220</name>
</gene>
<dbReference type="CDD" id="cd12797">
    <property type="entry name" value="M23_peptidase"/>
    <property type="match status" value="1"/>
</dbReference>
<dbReference type="CDD" id="cd00118">
    <property type="entry name" value="LysM"/>
    <property type="match status" value="1"/>
</dbReference>
<dbReference type="Gene3D" id="2.70.70.10">
    <property type="entry name" value="Glucose Permease (Domain IIA)"/>
    <property type="match status" value="1"/>
</dbReference>
<dbReference type="OrthoDB" id="5623881at2"/>
<dbReference type="PANTHER" id="PTHR21666:SF270">
    <property type="entry name" value="MUREIN HYDROLASE ACTIVATOR ENVC"/>
    <property type="match status" value="1"/>
</dbReference>
<evidence type="ECO:0000313" key="5">
    <source>
        <dbReference type="EMBL" id="MVB12969.1"/>
    </source>
</evidence>
<keyword evidence="2" id="KW-0472">Membrane</keyword>
<dbReference type="SMART" id="SM00257">
    <property type="entry name" value="LysM"/>
    <property type="match status" value="1"/>
</dbReference>